<feature type="domain" description="tRNA (adenine(58)-N(1))-methyltransferase catalytic subunit TRM61 C-terminal" evidence="7">
    <location>
        <begin position="60"/>
        <end position="236"/>
    </location>
</feature>
<keyword evidence="3 5" id="KW-0949">S-adenosyl-L-methionine</keyword>
<dbReference type="InterPro" id="IPR049470">
    <property type="entry name" value="TRM61_C"/>
</dbReference>
<proteinExistence type="inferred from homology"/>
<keyword evidence="1 5" id="KW-0489">Methyltransferase</keyword>
<organism evidence="8">
    <name type="scientific">candidate division WOR-3 bacterium</name>
    <dbReference type="NCBI Taxonomy" id="2052148"/>
    <lineage>
        <taxon>Bacteria</taxon>
        <taxon>Bacteria division WOR-3</taxon>
    </lineage>
</organism>
<comment type="caution">
    <text evidence="8">The sequence shown here is derived from an EMBL/GenBank/DDBJ whole genome shotgun (WGS) entry which is preliminary data.</text>
</comment>
<comment type="function">
    <text evidence="5">Catalyzes the S-adenosyl-L-methionine-dependent formation of N(1)-methyladenine at position 58 (m1A58) in tRNA.</text>
</comment>
<dbReference type="AlphaFoldDB" id="A0A7C4XK08"/>
<dbReference type="PANTHER" id="PTHR12133:SF1">
    <property type="entry name" value="TRNA (ADENINE(58)-N(1))-METHYLTRANSFERASE, MITOCHONDRIAL"/>
    <property type="match status" value="1"/>
</dbReference>
<feature type="binding site" evidence="6">
    <location>
        <position position="128"/>
    </location>
    <ligand>
        <name>S-adenosyl-L-methionine</name>
        <dbReference type="ChEBI" id="CHEBI:59789"/>
    </ligand>
</feature>
<dbReference type="PROSITE" id="PS51620">
    <property type="entry name" value="SAM_TRM61"/>
    <property type="match status" value="1"/>
</dbReference>
<dbReference type="PANTHER" id="PTHR12133">
    <property type="entry name" value="TRNA (ADENINE(58)-N(1))-METHYLTRANSFERASE"/>
    <property type="match status" value="1"/>
</dbReference>
<dbReference type="Gene3D" id="3.10.330.20">
    <property type="match status" value="1"/>
</dbReference>
<dbReference type="SUPFAM" id="SSF53335">
    <property type="entry name" value="S-adenosyl-L-methionine-dependent methyltransferases"/>
    <property type="match status" value="1"/>
</dbReference>
<comment type="subunit">
    <text evidence="5">Homotetramer composed of a dimer of dimers.</text>
</comment>
<dbReference type="EMBL" id="DTGZ01000069">
    <property type="protein sequence ID" value="HGV97376.1"/>
    <property type="molecule type" value="Genomic_DNA"/>
</dbReference>
<dbReference type="GO" id="GO:0160107">
    <property type="term" value="F:tRNA (adenine(58)-N1)-methyltransferase activity"/>
    <property type="evidence" value="ECO:0007669"/>
    <property type="project" value="UniProtKB-EC"/>
</dbReference>
<evidence type="ECO:0000256" key="3">
    <source>
        <dbReference type="ARBA" id="ARBA00022691"/>
    </source>
</evidence>
<reference evidence="8" key="1">
    <citation type="journal article" date="2020" name="mSystems">
        <title>Genome- and Community-Level Interaction Insights into Carbon Utilization and Element Cycling Functions of Hydrothermarchaeota in Hydrothermal Sediment.</title>
        <authorList>
            <person name="Zhou Z."/>
            <person name="Liu Y."/>
            <person name="Xu W."/>
            <person name="Pan J."/>
            <person name="Luo Z.H."/>
            <person name="Li M."/>
        </authorList>
    </citation>
    <scope>NUCLEOTIDE SEQUENCE [LARGE SCALE GENOMIC DNA]</scope>
    <source>
        <strain evidence="8">SpSt-774</strain>
    </source>
</reference>
<evidence type="ECO:0000256" key="2">
    <source>
        <dbReference type="ARBA" id="ARBA00022679"/>
    </source>
</evidence>
<evidence type="ECO:0000256" key="5">
    <source>
        <dbReference type="PIRNR" id="PIRNR017269"/>
    </source>
</evidence>
<evidence type="ECO:0000256" key="1">
    <source>
        <dbReference type="ARBA" id="ARBA00022603"/>
    </source>
</evidence>
<dbReference type="PIRSF" id="PIRSF017269">
    <property type="entry name" value="GCD14"/>
    <property type="match status" value="1"/>
</dbReference>
<evidence type="ECO:0000313" key="8">
    <source>
        <dbReference type="EMBL" id="HGV97376.1"/>
    </source>
</evidence>
<accession>A0A7C4XK08</accession>
<feature type="binding site" evidence="6">
    <location>
        <begin position="107"/>
        <end position="110"/>
    </location>
    <ligand>
        <name>S-adenosyl-L-methionine</name>
        <dbReference type="ChEBI" id="CHEBI:59789"/>
    </ligand>
</feature>
<evidence type="ECO:0000256" key="4">
    <source>
        <dbReference type="ARBA" id="ARBA00022694"/>
    </source>
</evidence>
<dbReference type="Pfam" id="PF08704">
    <property type="entry name" value="GCD14"/>
    <property type="match status" value="1"/>
</dbReference>
<protein>
    <recommendedName>
        <fullName evidence="5">tRNA (adenine(58)-N(1))-methyltransferase TrmI</fullName>
        <ecNumber evidence="5">2.1.1.220</ecNumber>
    </recommendedName>
</protein>
<feature type="binding site" evidence="6">
    <location>
        <position position="155"/>
    </location>
    <ligand>
        <name>S-adenosyl-L-methionine</name>
        <dbReference type="ChEBI" id="CHEBI:59789"/>
    </ligand>
</feature>
<evidence type="ECO:0000259" key="7">
    <source>
        <dbReference type="Pfam" id="PF08704"/>
    </source>
</evidence>
<dbReference type="Gene3D" id="3.40.50.150">
    <property type="entry name" value="Vaccinia Virus protein VP39"/>
    <property type="match status" value="1"/>
</dbReference>
<comment type="catalytic activity">
    <reaction evidence="5">
        <text>adenosine(58) in tRNA + S-adenosyl-L-methionine = N(1)-methyladenosine(58) in tRNA + S-adenosyl-L-homocysteine + H(+)</text>
        <dbReference type="Rhea" id="RHEA:43152"/>
        <dbReference type="Rhea" id="RHEA-COMP:10365"/>
        <dbReference type="Rhea" id="RHEA-COMP:10366"/>
        <dbReference type="ChEBI" id="CHEBI:15378"/>
        <dbReference type="ChEBI" id="CHEBI:57856"/>
        <dbReference type="ChEBI" id="CHEBI:59789"/>
        <dbReference type="ChEBI" id="CHEBI:74411"/>
        <dbReference type="ChEBI" id="CHEBI:74491"/>
        <dbReference type="EC" id="2.1.1.220"/>
    </reaction>
</comment>
<dbReference type="GO" id="GO:0031515">
    <property type="term" value="C:tRNA (m1A) methyltransferase complex"/>
    <property type="evidence" value="ECO:0007669"/>
    <property type="project" value="UniProtKB-UniRule"/>
</dbReference>
<dbReference type="EC" id="2.1.1.220" evidence="5"/>
<gene>
    <name evidence="8" type="ORF">ENV60_03655</name>
</gene>
<comment type="similarity">
    <text evidence="5">Belongs to the class I-like SAM-binding methyltransferase superfamily. TRM61 family.</text>
</comment>
<name>A0A7C4XK08_UNCW3</name>
<dbReference type="InterPro" id="IPR029063">
    <property type="entry name" value="SAM-dependent_MTases_sf"/>
</dbReference>
<evidence type="ECO:0000256" key="6">
    <source>
        <dbReference type="PIRSR" id="PIRSR017269-1"/>
    </source>
</evidence>
<dbReference type="CDD" id="cd02440">
    <property type="entry name" value="AdoMet_MTases"/>
    <property type="match status" value="1"/>
</dbReference>
<keyword evidence="4 5" id="KW-0819">tRNA processing</keyword>
<dbReference type="GO" id="GO:0030488">
    <property type="term" value="P:tRNA methylation"/>
    <property type="evidence" value="ECO:0007669"/>
    <property type="project" value="InterPro"/>
</dbReference>
<keyword evidence="2 5" id="KW-0808">Transferase</keyword>
<sequence length="256" mass="29095">MKVISEGTLVYIYLDEKREYLVQIQSGKKLSTDFGNIEFSEIVGKDFGYKGKTHLGRDYYCLKPTTGDLMLKIKRKTTIVYPKDTGYLLFETAIGPGSRVIEVGTGSGALTYFLSKAVGDDGFVYSYERSEEFLNNAKENLKKLGCNNIEFFAQDVAEKGFLQKDVDAVFIDVPEPWQIVPWAFIALKGGHHLCAWSPNVEQVKKTVESLRDNNFIRIKVNEILQREILVRERGTRPKERGITHTAYLISATKFNK</sequence>
<dbReference type="InterPro" id="IPR014816">
    <property type="entry name" value="tRNA_MeTrfase_Gcd14"/>
</dbReference>
<feature type="binding site" evidence="6">
    <location>
        <position position="172"/>
    </location>
    <ligand>
        <name>S-adenosyl-L-methionine</name>
        <dbReference type="ChEBI" id="CHEBI:59789"/>
    </ligand>
</feature>